<gene>
    <name evidence="1" type="ORF">acsn021_37580</name>
</gene>
<evidence type="ECO:0000313" key="1">
    <source>
        <dbReference type="EMBL" id="BCJ96189.1"/>
    </source>
</evidence>
<keyword evidence="2" id="KW-1185">Reference proteome</keyword>
<reference evidence="1 2" key="1">
    <citation type="journal article" date="2016" name="Int. J. Syst. Evol. Microbiol.">
        <title>Descriptions of Anaerotaenia torta gen. nov., sp. nov. and Anaerocolumna cellulosilytica gen. nov., sp. nov. isolated from a methanogenic reactor of cattle waste.</title>
        <authorList>
            <person name="Uek A."/>
            <person name="Ohtaki Y."/>
            <person name="Kaku N."/>
            <person name="Ueki K."/>
        </authorList>
    </citation>
    <scope>NUCLEOTIDE SEQUENCE [LARGE SCALE GENOMIC DNA]</scope>
    <source>
        <strain evidence="1 2">SN021</strain>
    </source>
</reference>
<dbReference type="AlphaFoldDB" id="A0A6S6R4C0"/>
<sequence length="91" mass="10804">MAQIGNVEEIIVVKEHLERMKQDGLITEWELPYENLLTRRSAAIFFLSPVSEEVLTEIWSQLGRYDNFRQRDNTEKKLSELAYRVEFNQAE</sequence>
<dbReference type="RefSeq" id="WP_184091590.1">
    <property type="nucleotide sequence ID" value="NZ_AP023367.1"/>
</dbReference>
<proteinExistence type="predicted"/>
<accession>A0A6S6R4C0</accession>
<dbReference type="EMBL" id="AP023367">
    <property type="protein sequence ID" value="BCJ96189.1"/>
    <property type="molecule type" value="Genomic_DNA"/>
</dbReference>
<organism evidence="1 2">
    <name type="scientific">Anaerocolumna cellulosilytica</name>
    <dbReference type="NCBI Taxonomy" id="433286"/>
    <lineage>
        <taxon>Bacteria</taxon>
        <taxon>Bacillati</taxon>
        <taxon>Bacillota</taxon>
        <taxon>Clostridia</taxon>
        <taxon>Lachnospirales</taxon>
        <taxon>Lachnospiraceae</taxon>
        <taxon>Anaerocolumna</taxon>
    </lineage>
</organism>
<evidence type="ECO:0000313" key="2">
    <source>
        <dbReference type="Proteomes" id="UP000515561"/>
    </source>
</evidence>
<dbReference type="KEGG" id="acel:acsn021_37580"/>
<name>A0A6S6R4C0_9FIRM</name>
<protein>
    <submittedName>
        <fullName evidence="1">Uncharacterized protein</fullName>
    </submittedName>
</protein>
<dbReference type="Proteomes" id="UP000515561">
    <property type="component" value="Chromosome"/>
</dbReference>